<evidence type="ECO:0000313" key="2">
    <source>
        <dbReference type="WBParaSite" id="ES5_v2.g24630.t1"/>
    </source>
</evidence>
<reference evidence="2" key="1">
    <citation type="submission" date="2022-11" db="UniProtKB">
        <authorList>
            <consortium name="WormBaseParasite"/>
        </authorList>
    </citation>
    <scope>IDENTIFICATION</scope>
</reference>
<protein>
    <submittedName>
        <fullName evidence="2">Uncharacterized protein</fullName>
    </submittedName>
</protein>
<dbReference type="WBParaSite" id="ES5_v2.g24630.t1">
    <property type="protein sequence ID" value="ES5_v2.g24630.t1"/>
    <property type="gene ID" value="ES5_v2.g24630"/>
</dbReference>
<organism evidence="1 2">
    <name type="scientific">Panagrolaimus sp. ES5</name>
    <dbReference type="NCBI Taxonomy" id="591445"/>
    <lineage>
        <taxon>Eukaryota</taxon>
        <taxon>Metazoa</taxon>
        <taxon>Ecdysozoa</taxon>
        <taxon>Nematoda</taxon>
        <taxon>Chromadorea</taxon>
        <taxon>Rhabditida</taxon>
        <taxon>Tylenchina</taxon>
        <taxon>Panagrolaimomorpha</taxon>
        <taxon>Panagrolaimoidea</taxon>
        <taxon>Panagrolaimidae</taxon>
        <taxon>Panagrolaimus</taxon>
    </lineage>
</organism>
<proteinExistence type="predicted"/>
<name>A0AC34G512_9BILA</name>
<dbReference type="Proteomes" id="UP000887579">
    <property type="component" value="Unplaced"/>
</dbReference>
<sequence>MYLKADEVYENVKLVVSVADEGVYKVEFVNGKDKTIFPHYIQNDSSYKKAGKNIFFIARDNDMIRKSVTCEFQDAASAQKAFETLQECQEYTIFDGFDD</sequence>
<evidence type="ECO:0000313" key="1">
    <source>
        <dbReference type="Proteomes" id="UP000887579"/>
    </source>
</evidence>
<accession>A0AC34G512</accession>